<feature type="non-terminal residue" evidence="1">
    <location>
        <position position="335"/>
    </location>
</feature>
<reference evidence="1" key="1">
    <citation type="submission" date="2021-06" db="EMBL/GenBank/DDBJ databases">
        <authorList>
            <person name="Kallberg Y."/>
            <person name="Tangrot J."/>
            <person name="Rosling A."/>
        </authorList>
    </citation>
    <scope>NUCLEOTIDE SEQUENCE</scope>
    <source>
        <strain evidence="1">CL356</strain>
    </source>
</reference>
<accession>A0ACA9M6W9</accession>
<organism evidence="1 2">
    <name type="scientific">Acaulospora colombiana</name>
    <dbReference type="NCBI Taxonomy" id="27376"/>
    <lineage>
        <taxon>Eukaryota</taxon>
        <taxon>Fungi</taxon>
        <taxon>Fungi incertae sedis</taxon>
        <taxon>Mucoromycota</taxon>
        <taxon>Glomeromycotina</taxon>
        <taxon>Glomeromycetes</taxon>
        <taxon>Diversisporales</taxon>
        <taxon>Acaulosporaceae</taxon>
        <taxon>Acaulospora</taxon>
    </lineage>
</organism>
<comment type="caution">
    <text evidence="1">The sequence shown here is derived from an EMBL/GenBank/DDBJ whole genome shotgun (WGS) entry which is preliminary data.</text>
</comment>
<feature type="non-terminal residue" evidence="1">
    <location>
        <position position="1"/>
    </location>
</feature>
<protein>
    <submittedName>
        <fullName evidence="1">9195_t:CDS:1</fullName>
    </submittedName>
</protein>
<gene>
    <name evidence="1" type="ORF">ACOLOM_LOCUS5551</name>
</gene>
<evidence type="ECO:0000313" key="1">
    <source>
        <dbReference type="EMBL" id="CAG8569547.1"/>
    </source>
</evidence>
<evidence type="ECO:0000313" key="2">
    <source>
        <dbReference type="Proteomes" id="UP000789525"/>
    </source>
</evidence>
<proteinExistence type="predicted"/>
<dbReference type="EMBL" id="CAJVPT010010347">
    <property type="protein sequence ID" value="CAG8569547.1"/>
    <property type="molecule type" value="Genomic_DNA"/>
</dbReference>
<dbReference type="Proteomes" id="UP000789525">
    <property type="component" value="Unassembled WGS sequence"/>
</dbReference>
<keyword evidence="2" id="KW-1185">Reference proteome</keyword>
<sequence>MTTFSKLNDLQRKSLVDLFAHIKHFNQKFTTAASLDKDFSTNFLDNMRSTSNSLFTHFIYQSNVIVDKKIFKTLRQENEEWDEEIRRFKKFVELLNRGNKQFMNRYFYQHIYEPSDSELSSEHSGLRKDTGERNSEGNVREKESETRVKEPFYDEKAKKKSTHSIQRKLDKKLHSTNKEKDEILKEKSKLVKEKEETLKRKDVSVKEKEKTKKFFGNSKEKGVVYSSDKFGFHNKNKHHLATFLKKEDTETDDSIERRLDICKKKSRVPQLLIDESEVEEIEDLVKFGYISKAEYMMKRFEEVNLKIKKIKHEEDMKTTGVKKSKKRNHLVTANN</sequence>
<name>A0ACA9M6W9_9GLOM</name>